<proteinExistence type="predicted"/>
<accession>A0A1I8FG95</accession>
<evidence type="ECO:0000256" key="1">
    <source>
        <dbReference type="SAM" id="MobiDB-lite"/>
    </source>
</evidence>
<sequence length="343" mass="36122">MSKPVRHLSKPARINQICSAGLLTGCSCPEMTKTAPDEETKMMRNNCPGTNKDAIGFCTYDLGLASATARLVSRVLLQLVANSNTEGCPVCVCQQDPPEPLTHAASASAARRLRILRYASGESRDDRGCVRDCSCRCRLPDSCESWPALEIDRFGCQLCSACSGGSRSHSAAQQSAASQPCITKSRPPAAQRHGTRLCPSNCPPQQFSISEDSNSGCLTHAHGAGAIRSEQLLKQLRRPHGHLRDSLGCLLPGCACATAADLNQCISSCVQAGNFTVAKDAYASRCPAKRAAPEAAAITDLKLMRPPGARSAADAAAPTGAAAASTAAGRTPSLRHLRMRHGQ</sequence>
<evidence type="ECO:0000313" key="3">
    <source>
        <dbReference type="WBParaSite" id="maker-unitig_33613-snap-gene-0.1-mRNA-1"/>
    </source>
</evidence>
<feature type="compositionally biased region" description="Low complexity" evidence="1">
    <location>
        <begin position="309"/>
        <end position="332"/>
    </location>
</feature>
<dbReference type="Proteomes" id="UP000095280">
    <property type="component" value="Unplaced"/>
</dbReference>
<feature type="region of interest" description="Disordered" evidence="1">
    <location>
        <begin position="309"/>
        <end position="343"/>
    </location>
</feature>
<evidence type="ECO:0000313" key="2">
    <source>
        <dbReference type="Proteomes" id="UP000095280"/>
    </source>
</evidence>
<feature type="compositionally biased region" description="Basic residues" evidence="1">
    <location>
        <begin position="333"/>
        <end position="343"/>
    </location>
</feature>
<protein>
    <submittedName>
        <fullName evidence="3">Stc1 domain-containing protein</fullName>
    </submittedName>
</protein>
<reference evidence="3" key="1">
    <citation type="submission" date="2016-11" db="UniProtKB">
        <authorList>
            <consortium name="WormBaseParasite"/>
        </authorList>
    </citation>
    <scope>IDENTIFICATION</scope>
</reference>
<keyword evidence="2" id="KW-1185">Reference proteome</keyword>
<dbReference type="AlphaFoldDB" id="A0A1I8FG95"/>
<organism evidence="2 3">
    <name type="scientific">Macrostomum lignano</name>
    <dbReference type="NCBI Taxonomy" id="282301"/>
    <lineage>
        <taxon>Eukaryota</taxon>
        <taxon>Metazoa</taxon>
        <taxon>Spiralia</taxon>
        <taxon>Lophotrochozoa</taxon>
        <taxon>Platyhelminthes</taxon>
        <taxon>Rhabditophora</taxon>
        <taxon>Macrostomorpha</taxon>
        <taxon>Macrostomida</taxon>
        <taxon>Macrostomidae</taxon>
        <taxon>Macrostomum</taxon>
    </lineage>
</organism>
<dbReference type="PROSITE" id="PS51257">
    <property type="entry name" value="PROKAR_LIPOPROTEIN"/>
    <property type="match status" value="1"/>
</dbReference>
<name>A0A1I8FG95_9PLAT</name>
<dbReference type="WBParaSite" id="maker-unitig_33613-snap-gene-0.1-mRNA-1">
    <property type="protein sequence ID" value="maker-unitig_33613-snap-gene-0.1-mRNA-1"/>
    <property type="gene ID" value="maker-unitig_33613-snap-gene-0.1"/>
</dbReference>